<evidence type="ECO:0000256" key="1">
    <source>
        <dbReference type="SAM" id="MobiDB-lite"/>
    </source>
</evidence>
<evidence type="ECO:0000259" key="3">
    <source>
        <dbReference type="PROSITE" id="PS51938"/>
    </source>
</evidence>
<sequence>MGCSENPAAQPHQSDKPPRKASFPSDETPSGSREGERMTGRLDPSLTEATSEVQVAQPDCKAPFSAKTKTALTPARTTPIFEKKQRLPPTLTMGKNTVPIPDAWEDDWETQADKVADEPQQPAPQAALTKAERLAQHAEQNRKLWESADTPQTFHYVEANSNSGVSLAAPFKPQVKVLSRKPVIAKRDPATGMSQLSLDDDNEDAKKEVPMSPEEIRAKQKRDREEKQRRYEEARAKIFGESNPSSGASSPGTVTPPRTDGHFSGRGRGRGRGGYRNNNENRQFDNRQYDNRQFDAPRRQNMSGSGRELFDPNSTPKPEPATQRRQPDQPSPGRSITPRDEQQQQQVPIRAPRGPDGSGRGGFGFAQRGGKGS</sequence>
<comment type="caution">
    <text evidence="4">The sequence shown here is derived from an EMBL/GenBank/DDBJ whole genome shotgun (WGS) entry which is preliminary data.</text>
</comment>
<name>A0A8H4P3X0_9HYPO</name>
<evidence type="ECO:0000313" key="4">
    <source>
        <dbReference type="EMBL" id="KAF4456318.1"/>
    </source>
</evidence>
<dbReference type="Pfam" id="PF12752">
    <property type="entry name" value="SUZ"/>
    <property type="match status" value="1"/>
</dbReference>
<reference evidence="4 5" key="1">
    <citation type="submission" date="2020-01" db="EMBL/GenBank/DDBJ databases">
        <title>Identification and distribution of gene clusters putatively required for synthesis of sphingolipid metabolism inhibitors in phylogenetically diverse species of the filamentous fungus Fusarium.</title>
        <authorList>
            <person name="Kim H.-S."/>
            <person name="Busman M."/>
            <person name="Brown D.W."/>
            <person name="Divon H."/>
            <person name="Uhlig S."/>
            <person name="Proctor R.H."/>
        </authorList>
    </citation>
    <scope>NUCLEOTIDE SEQUENCE [LARGE SCALE GENOMIC DNA]</scope>
    <source>
        <strain evidence="4 5">NRRL 20459</strain>
    </source>
</reference>
<feature type="compositionally biased region" description="Polar residues" evidence="1">
    <location>
        <begin position="242"/>
        <end position="253"/>
    </location>
</feature>
<dbReference type="AlphaFoldDB" id="A0A8H4P3X0"/>
<evidence type="ECO:0000259" key="2">
    <source>
        <dbReference type="PROSITE" id="PS51673"/>
    </source>
</evidence>
<dbReference type="Proteomes" id="UP000554235">
    <property type="component" value="Unassembled WGS sequence"/>
</dbReference>
<organism evidence="4 5">
    <name type="scientific">Fusarium albosuccineum</name>
    <dbReference type="NCBI Taxonomy" id="1237068"/>
    <lineage>
        <taxon>Eukaryota</taxon>
        <taxon>Fungi</taxon>
        <taxon>Dikarya</taxon>
        <taxon>Ascomycota</taxon>
        <taxon>Pezizomycotina</taxon>
        <taxon>Sordariomycetes</taxon>
        <taxon>Hypocreomycetidae</taxon>
        <taxon>Hypocreales</taxon>
        <taxon>Nectriaceae</taxon>
        <taxon>Fusarium</taxon>
        <taxon>Fusarium decemcellulare species complex</taxon>
    </lineage>
</organism>
<feature type="compositionally biased region" description="Gly residues" evidence="1">
    <location>
        <begin position="356"/>
        <end position="373"/>
    </location>
</feature>
<feature type="compositionally biased region" description="Basic and acidic residues" evidence="1">
    <location>
        <begin position="282"/>
        <end position="298"/>
    </location>
</feature>
<keyword evidence="5" id="KW-1185">Reference proteome</keyword>
<evidence type="ECO:0000313" key="5">
    <source>
        <dbReference type="Proteomes" id="UP000554235"/>
    </source>
</evidence>
<gene>
    <name evidence="4" type="ORF">FALBO_15434</name>
</gene>
<accession>A0A8H4P3X0</accession>
<proteinExistence type="predicted"/>
<feature type="region of interest" description="Disordered" evidence="1">
    <location>
        <begin position="1"/>
        <end position="148"/>
    </location>
</feature>
<feature type="region of interest" description="Disordered" evidence="1">
    <location>
        <begin position="161"/>
        <end position="373"/>
    </location>
</feature>
<feature type="compositionally biased region" description="Basic and acidic residues" evidence="1">
    <location>
        <begin position="130"/>
        <end position="146"/>
    </location>
</feature>
<feature type="compositionally biased region" description="Basic and acidic residues" evidence="1">
    <location>
        <begin position="204"/>
        <end position="238"/>
    </location>
</feature>
<dbReference type="InterPro" id="IPR024771">
    <property type="entry name" value="SUZ"/>
</dbReference>
<feature type="domain" description="SUZ" evidence="2">
    <location>
        <begin position="148"/>
        <end position="243"/>
    </location>
</feature>
<dbReference type="InterPro" id="IPR024642">
    <property type="entry name" value="SUZ-C"/>
</dbReference>
<protein>
    <recommendedName>
        <fullName evidence="6">SUZ domain-containing protein</fullName>
    </recommendedName>
</protein>
<dbReference type="OrthoDB" id="5422283at2759"/>
<dbReference type="PROSITE" id="PS51938">
    <property type="entry name" value="SUZ_C"/>
    <property type="match status" value="1"/>
</dbReference>
<dbReference type="PROSITE" id="PS51673">
    <property type="entry name" value="SUZ"/>
    <property type="match status" value="1"/>
</dbReference>
<dbReference type="EMBL" id="JAADYS010002682">
    <property type="protein sequence ID" value="KAF4456318.1"/>
    <property type="molecule type" value="Genomic_DNA"/>
</dbReference>
<evidence type="ECO:0008006" key="6">
    <source>
        <dbReference type="Google" id="ProtNLM"/>
    </source>
</evidence>
<feature type="domain" description="SUZ-C" evidence="3">
    <location>
        <begin position="316"/>
        <end position="367"/>
    </location>
</feature>